<dbReference type="Proteomes" id="UP000185860">
    <property type="component" value="Unassembled WGS sequence"/>
</dbReference>
<dbReference type="RefSeq" id="WP_073596459.1">
    <property type="nucleotide sequence ID" value="NZ_MRCE01000040.1"/>
</dbReference>
<evidence type="ECO:0000259" key="1">
    <source>
        <dbReference type="Pfam" id="PF18734"/>
    </source>
</evidence>
<evidence type="ECO:0000313" key="2">
    <source>
        <dbReference type="EMBL" id="OKH32355.1"/>
    </source>
</evidence>
<feature type="domain" description="HEPN AbiU2-like" evidence="1">
    <location>
        <begin position="173"/>
        <end position="373"/>
    </location>
</feature>
<accession>A0A1U7I7J3</accession>
<dbReference type="Pfam" id="PF18734">
    <property type="entry name" value="HEPN_AbiU2"/>
    <property type="match status" value="1"/>
</dbReference>
<name>A0A1U7I7J3_9CYAN</name>
<dbReference type="AlphaFoldDB" id="A0A1U7I7J3"/>
<dbReference type="STRING" id="454136.NIES2119_26325"/>
<proteinExistence type="predicted"/>
<dbReference type="EMBL" id="MRCE01000040">
    <property type="protein sequence ID" value="OKH32355.1"/>
    <property type="molecule type" value="Genomic_DNA"/>
</dbReference>
<dbReference type="InterPro" id="IPR040704">
    <property type="entry name" value="HEPN_AbiU2"/>
</dbReference>
<protein>
    <recommendedName>
        <fullName evidence="1">HEPN AbiU2-like domain-containing protein</fullName>
    </recommendedName>
</protein>
<reference evidence="2 3" key="1">
    <citation type="submission" date="2016-11" db="EMBL/GenBank/DDBJ databases">
        <title>Draft Genome Sequences of Nine Cyanobacterial Strains from Diverse Habitats.</title>
        <authorList>
            <person name="Zhu T."/>
            <person name="Hou S."/>
            <person name="Lu X."/>
            <person name="Hess W.R."/>
        </authorList>
    </citation>
    <scope>NUCLEOTIDE SEQUENCE [LARGE SCALE GENOMIC DNA]</scope>
    <source>
        <strain evidence="2 3">IAM M-71</strain>
    </source>
</reference>
<sequence length="419" mass="48975">MNQSQDNVINIEFNGKHYRLSRLDDSQYYELWKNSLAIADDYGFYLSLYLYLRDRSSSLNLAQVYVTLEKLCGSSGKFFDDWKGSFSFPFFLEVSKAEQKFDYLLDIYDHRGSLYFGIRKQLKPDDSYDARIIHQPFPEEFSRQDINDVNYRVSNIVINLAKLKDSIMTEATQKFEKLLAEVTNDLADAKYQSELYRNLHNLVPEYSREMNQSVAFWQITLDALQESSILALSRVYDQDNRGIHLETLIKFIQDNLSIFETSKFRERLKDNSYVERLSQRNRIPTPEQLGKDLKIVSKKDPLVNKLIQLRGNIIAHKNKDQALGTKKSIAPLTWAEFDELIARGLKIRNYYSDLYNASTLAADALIGKEDYQTVLKYLRIAMITLDFINVKTSSIKDNNYKNVLTDFLKEVNQEIYRNL</sequence>
<gene>
    <name evidence="2" type="ORF">NIES2119_26325</name>
</gene>
<comment type="caution">
    <text evidence="2">The sequence shown here is derived from an EMBL/GenBank/DDBJ whole genome shotgun (WGS) entry which is preliminary data.</text>
</comment>
<evidence type="ECO:0000313" key="3">
    <source>
        <dbReference type="Proteomes" id="UP000185860"/>
    </source>
</evidence>
<organism evidence="2 3">
    <name type="scientific">[Phormidium ambiguum] IAM M-71</name>
    <dbReference type="NCBI Taxonomy" id="454136"/>
    <lineage>
        <taxon>Bacteria</taxon>
        <taxon>Bacillati</taxon>
        <taxon>Cyanobacteriota</taxon>
        <taxon>Cyanophyceae</taxon>
        <taxon>Oscillatoriophycideae</taxon>
        <taxon>Aerosakkonematales</taxon>
        <taxon>Aerosakkonemataceae</taxon>
        <taxon>Floridanema</taxon>
    </lineage>
</organism>